<feature type="compositionally biased region" description="Basic and acidic residues" evidence="1">
    <location>
        <begin position="150"/>
        <end position="161"/>
    </location>
</feature>
<sequence length="586" mass="63969">MKRVSMIVRWILIDTGLSDEFAHLGRDIVPLVHPILGFGGQEVNPTGMIRLPVHFSNKLKSKNLEVDFVDVPTAYNVIAGRPTLHKEKKKSIQEKRRGGYISGSPLFSCPSSSEAPASVSKGLVAPSPAPSPSPEGGINCTSSGLYLRPADTRPHNGDRHQSSCPPETLGPVSLRRYVNTLRYQHDPPCSLAWATFSTPAAASASAFISASSSWGCKPFFSASRASRSTFSFSQHRWYQVTNSCSLWHSVAALTTRANASAIATSSSVTLRVSEVPGVARSQDLTALVRTWPVRLKEVGGRPQGAQGGTTRSLRSGTYGLRRGGLSLLTFEVPRGRPFGSDFPRMSRGGCRSLIGMAFGSLTLANRRVFSRAVREGALVRRSGLIRGLPTKKGKQGGSKVLKHTFLACWLTRRCLSSSRGRSALAATCSGVASLVSKTRLPVNRLTLPPLEALHGLYCLSYKHGDESRLMVLPYVKLEVTGRPSLFSRGHPQGSGTFPQPDSRWTKRKSYLQCFTFDFFSMAIIKPGLLLKQYHPKSPRKPKTVVKSRMINSYTFCGRLIHGGIRLEHHEGIPSGQKVLLLEDHPL</sequence>
<dbReference type="AlphaFoldDB" id="A0A9Q1KIX4"/>
<dbReference type="Proteomes" id="UP001153076">
    <property type="component" value="Unassembled WGS sequence"/>
</dbReference>
<dbReference type="EMBL" id="JAKOGI010000107">
    <property type="protein sequence ID" value="KAJ8444097.1"/>
    <property type="molecule type" value="Genomic_DNA"/>
</dbReference>
<evidence type="ECO:0000256" key="1">
    <source>
        <dbReference type="SAM" id="MobiDB-lite"/>
    </source>
</evidence>
<evidence type="ECO:0000313" key="3">
    <source>
        <dbReference type="Proteomes" id="UP001153076"/>
    </source>
</evidence>
<reference evidence="2" key="1">
    <citation type="submission" date="2022-04" db="EMBL/GenBank/DDBJ databases">
        <title>Carnegiea gigantea Genome sequencing and assembly v2.</title>
        <authorList>
            <person name="Copetti D."/>
            <person name="Sanderson M.J."/>
            <person name="Burquez A."/>
            <person name="Wojciechowski M.F."/>
        </authorList>
    </citation>
    <scope>NUCLEOTIDE SEQUENCE</scope>
    <source>
        <strain evidence="2">SGP5-SGP5p</strain>
        <tissue evidence="2">Aerial part</tissue>
    </source>
</reference>
<accession>A0A9Q1KIX4</accession>
<dbReference type="OrthoDB" id="2919534at2759"/>
<name>A0A9Q1KIX4_9CARY</name>
<protein>
    <submittedName>
        <fullName evidence="2">Uncharacterized protein</fullName>
    </submittedName>
</protein>
<dbReference type="CDD" id="cd00303">
    <property type="entry name" value="retropepsin_like"/>
    <property type="match status" value="1"/>
</dbReference>
<comment type="caution">
    <text evidence="2">The sequence shown here is derived from an EMBL/GenBank/DDBJ whole genome shotgun (WGS) entry which is preliminary data.</text>
</comment>
<proteinExistence type="predicted"/>
<feature type="region of interest" description="Disordered" evidence="1">
    <location>
        <begin position="118"/>
        <end position="166"/>
    </location>
</feature>
<keyword evidence="3" id="KW-1185">Reference proteome</keyword>
<evidence type="ECO:0000313" key="2">
    <source>
        <dbReference type="EMBL" id="KAJ8444097.1"/>
    </source>
</evidence>
<gene>
    <name evidence="2" type="ORF">Cgig2_025098</name>
</gene>
<organism evidence="2 3">
    <name type="scientific">Carnegiea gigantea</name>
    <dbReference type="NCBI Taxonomy" id="171969"/>
    <lineage>
        <taxon>Eukaryota</taxon>
        <taxon>Viridiplantae</taxon>
        <taxon>Streptophyta</taxon>
        <taxon>Embryophyta</taxon>
        <taxon>Tracheophyta</taxon>
        <taxon>Spermatophyta</taxon>
        <taxon>Magnoliopsida</taxon>
        <taxon>eudicotyledons</taxon>
        <taxon>Gunneridae</taxon>
        <taxon>Pentapetalae</taxon>
        <taxon>Caryophyllales</taxon>
        <taxon>Cactineae</taxon>
        <taxon>Cactaceae</taxon>
        <taxon>Cactoideae</taxon>
        <taxon>Echinocereeae</taxon>
        <taxon>Carnegiea</taxon>
    </lineage>
</organism>